<gene>
    <name evidence="2" type="ORF">COY88_04025</name>
</gene>
<sequence>MQHHQNRLKIFKYNAILSALFFLISTVYLSGKIPQYSFSQYTISQMSYFLNNSQLSFFNLLFFIKFFLDLSFTSYVFKRFQLKFFNPTSIVWLMAVLSFGLIGFFPENRFPIFHWIIAGGIFLFWTISEHTLARITRSEGFLYFSNNLILVQLIIMVLFFAFNQINAIFEIIYFLLVFLWQIIFISRYLK</sequence>
<name>A0A2M7QEL0_9BACT</name>
<keyword evidence="1" id="KW-0812">Transmembrane</keyword>
<evidence type="ECO:0000313" key="2">
    <source>
        <dbReference type="EMBL" id="PIY70742.1"/>
    </source>
</evidence>
<feature type="transmembrane region" description="Helical" evidence="1">
    <location>
        <begin position="55"/>
        <end position="77"/>
    </location>
</feature>
<dbReference type="Proteomes" id="UP000230344">
    <property type="component" value="Unassembled WGS sequence"/>
</dbReference>
<dbReference type="EMBL" id="PFLH01000071">
    <property type="protein sequence ID" value="PIY70742.1"/>
    <property type="molecule type" value="Genomic_DNA"/>
</dbReference>
<keyword evidence="1" id="KW-0472">Membrane</keyword>
<organism evidence="2 3">
    <name type="scientific">Candidatus Roizmanbacteria bacterium CG_4_10_14_0_8_um_filter_35_28</name>
    <dbReference type="NCBI Taxonomy" id="1974827"/>
    <lineage>
        <taxon>Bacteria</taxon>
        <taxon>Candidatus Roizmaniibacteriota</taxon>
    </lineage>
</organism>
<accession>A0A2M7QEL0</accession>
<feature type="transmembrane region" description="Helical" evidence="1">
    <location>
        <begin position="112"/>
        <end position="128"/>
    </location>
</feature>
<evidence type="ECO:0000256" key="1">
    <source>
        <dbReference type="SAM" id="Phobius"/>
    </source>
</evidence>
<evidence type="ECO:0008006" key="4">
    <source>
        <dbReference type="Google" id="ProtNLM"/>
    </source>
</evidence>
<feature type="transmembrane region" description="Helical" evidence="1">
    <location>
        <begin position="140"/>
        <end position="162"/>
    </location>
</feature>
<reference evidence="3" key="1">
    <citation type="submission" date="2017-09" db="EMBL/GenBank/DDBJ databases">
        <title>Depth-based differentiation of microbial function through sediment-hosted aquifers and enrichment of novel symbionts in the deep terrestrial subsurface.</title>
        <authorList>
            <person name="Probst A.J."/>
            <person name="Ladd B."/>
            <person name="Jarett J.K."/>
            <person name="Geller-Mcgrath D.E."/>
            <person name="Sieber C.M.K."/>
            <person name="Emerson J.B."/>
            <person name="Anantharaman K."/>
            <person name="Thomas B.C."/>
            <person name="Malmstrom R."/>
            <person name="Stieglmeier M."/>
            <person name="Klingl A."/>
            <person name="Woyke T."/>
            <person name="Ryan C.M."/>
            <person name="Banfield J.F."/>
        </authorList>
    </citation>
    <scope>NUCLEOTIDE SEQUENCE [LARGE SCALE GENOMIC DNA]</scope>
</reference>
<keyword evidence="1" id="KW-1133">Transmembrane helix</keyword>
<dbReference type="AlphaFoldDB" id="A0A2M7QEL0"/>
<protein>
    <recommendedName>
        <fullName evidence="4">DUF998 domain-containing protein</fullName>
    </recommendedName>
</protein>
<feature type="transmembrane region" description="Helical" evidence="1">
    <location>
        <begin position="168"/>
        <end position="189"/>
    </location>
</feature>
<feature type="transmembrane region" description="Helical" evidence="1">
    <location>
        <begin position="89"/>
        <end position="106"/>
    </location>
</feature>
<evidence type="ECO:0000313" key="3">
    <source>
        <dbReference type="Proteomes" id="UP000230344"/>
    </source>
</evidence>
<comment type="caution">
    <text evidence="2">The sequence shown here is derived from an EMBL/GenBank/DDBJ whole genome shotgun (WGS) entry which is preliminary data.</text>
</comment>
<proteinExistence type="predicted"/>